<protein>
    <submittedName>
        <fullName evidence="2">Uncharacterized protein</fullName>
    </submittedName>
</protein>
<name>A0A168PJS8_ABSGL</name>
<evidence type="ECO:0000256" key="1">
    <source>
        <dbReference type="SAM" id="MobiDB-lite"/>
    </source>
</evidence>
<dbReference type="InParanoid" id="A0A168PJS8"/>
<proteinExistence type="predicted"/>
<dbReference type="AlphaFoldDB" id="A0A168PJS8"/>
<feature type="region of interest" description="Disordered" evidence="1">
    <location>
        <begin position="1"/>
        <end position="31"/>
    </location>
</feature>
<organism evidence="2">
    <name type="scientific">Absidia glauca</name>
    <name type="common">Pin mould</name>
    <dbReference type="NCBI Taxonomy" id="4829"/>
    <lineage>
        <taxon>Eukaryota</taxon>
        <taxon>Fungi</taxon>
        <taxon>Fungi incertae sedis</taxon>
        <taxon>Mucoromycota</taxon>
        <taxon>Mucoromycotina</taxon>
        <taxon>Mucoromycetes</taxon>
        <taxon>Mucorales</taxon>
        <taxon>Cunninghamellaceae</taxon>
        <taxon>Absidia</taxon>
    </lineage>
</organism>
<accession>A0A168PJS8</accession>
<dbReference type="EMBL" id="LT553855">
    <property type="protein sequence ID" value="SAM02522.1"/>
    <property type="molecule type" value="Genomic_DNA"/>
</dbReference>
<sequence length="151" mass="17054">MSFNTEEDLWQNTAPNPLDWPANNSSNSNNSTMVSPALTNPYHPHQHLPTTAPTVESSTQDKVTHPEWGVMKDQEFHPLTYKHQCDLENLYQTDSALSDFYFWQASLGGYCMADMVQNVVVSPEQAYVLVRQIVDGMPPPGRKKSSKKQNV</sequence>
<keyword evidence="3" id="KW-1185">Reference proteome</keyword>
<reference evidence="2" key="1">
    <citation type="submission" date="2016-04" db="EMBL/GenBank/DDBJ databases">
        <authorList>
            <person name="Evans L.H."/>
            <person name="Alamgir A."/>
            <person name="Owens N."/>
            <person name="Weber N.D."/>
            <person name="Virtaneva K."/>
            <person name="Barbian K."/>
            <person name="Babar A."/>
            <person name="Rosenke K."/>
        </authorList>
    </citation>
    <scope>NUCLEOTIDE SEQUENCE [LARGE SCALE GENOMIC DNA]</scope>
    <source>
        <strain evidence="2">CBS 101.48</strain>
    </source>
</reference>
<evidence type="ECO:0000313" key="3">
    <source>
        <dbReference type="Proteomes" id="UP000078561"/>
    </source>
</evidence>
<dbReference type="Proteomes" id="UP000078561">
    <property type="component" value="Unassembled WGS sequence"/>
</dbReference>
<dbReference type="OrthoDB" id="2255243at2759"/>
<evidence type="ECO:0000313" key="2">
    <source>
        <dbReference type="EMBL" id="SAM02522.1"/>
    </source>
</evidence>
<gene>
    <name evidence="2" type="primary">ABSGL_08315.1 scaffold 9741</name>
</gene>